<evidence type="ECO:0000313" key="7">
    <source>
        <dbReference type="EMBL" id="GAA2797927.1"/>
    </source>
</evidence>
<evidence type="ECO:0000256" key="3">
    <source>
        <dbReference type="ARBA" id="ARBA00022989"/>
    </source>
</evidence>
<dbReference type="PROSITE" id="PS50850">
    <property type="entry name" value="MFS"/>
    <property type="match status" value="1"/>
</dbReference>
<keyword evidence="3 5" id="KW-1133">Transmembrane helix</keyword>
<evidence type="ECO:0000256" key="4">
    <source>
        <dbReference type="ARBA" id="ARBA00023136"/>
    </source>
</evidence>
<keyword evidence="2 5" id="KW-0812">Transmembrane</keyword>
<feature type="transmembrane region" description="Helical" evidence="5">
    <location>
        <begin position="41"/>
        <end position="64"/>
    </location>
</feature>
<dbReference type="SUPFAM" id="SSF103473">
    <property type="entry name" value="MFS general substrate transporter"/>
    <property type="match status" value="1"/>
</dbReference>
<dbReference type="EMBL" id="BAAAUX010000014">
    <property type="protein sequence ID" value="GAA2797927.1"/>
    <property type="molecule type" value="Genomic_DNA"/>
</dbReference>
<gene>
    <name evidence="7" type="ORF">GCM10010470_36390</name>
</gene>
<dbReference type="Proteomes" id="UP001500979">
    <property type="component" value="Unassembled WGS sequence"/>
</dbReference>
<keyword evidence="8" id="KW-1185">Reference proteome</keyword>
<evidence type="ECO:0000256" key="5">
    <source>
        <dbReference type="SAM" id="Phobius"/>
    </source>
</evidence>
<dbReference type="InterPro" id="IPR020846">
    <property type="entry name" value="MFS_dom"/>
</dbReference>
<evidence type="ECO:0000259" key="6">
    <source>
        <dbReference type="PROSITE" id="PS50850"/>
    </source>
</evidence>
<sequence>MASGLMNSSRQLGGAVGLAVLATIAAHRTGAATDPAALNGGYALGLSVAAGLFVVAAVVAIVVLPRRRTGTPAPRPAAPLARRG</sequence>
<evidence type="ECO:0000313" key="8">
    <source>
        <dbReference type="Proteomes" id="UP001500979"/>
    </source>
</evidence>
<proteinExistence type="predicted"/>
<evidence type="ECO:0000256" key="2">
    <source>
        <dbReference type="ARBA" id="ARBA00022692"/>
    </source>
</evidence>
<evidence type="ECO:0000256" key="1">
    <source>
        <dbReference type="ARBA" id="ARBA00004651"/>
    </source>
</evidence>
<comment type="caution">
    <text evidence="7">The sequence shown here is derived from an EMBL/GenBank/DDBJ whole genome shotgun (WGS) entry which is preliminary data.</text>
</comment>
<organism evidence="7 8">
    <name type="scientific">Saccharopolyspora taberi</name>
    <dbReference type="NCBI Taxonomy" id="60895"/>
    <lineage>
        <taxon>Bacteria</taxon>
        <taxon>Bacillati</taxon>
        <taxon>Actinomycetota</taxon>
        <taxon>Actinomycetes</taxon>
        <taxon>Pseudonocardiales</taxon>
        <taxon>Pseudonocardiaceae</taxon>
        <taxon>Saccharopolyspora</taxon>
    </lineage>
</organism>
<protein>
    <recommendedName>
        <fullName evidence="6">Major facilitator superfamily (MFS) profile domain-containing protein</fullName>
    </recommendedName>
</protein>
<feature type="domain" description="Major facilitator superfamily (MFS) profile" evidence="6">
    <location>
        <begin position="1"/>
        <end position="68"/>
    </location>
</feature>
<accession>A0ABN3VFJ3</accession>
<comment type="subcellular location">
    <subcellularLocation>
        <location evidence="1">Cell membrane</location>
        <topology evidence="1">Multi-pass membrane protein</topology>
    </subcellularLocation>
</comment>
<name>A0ABN3VFJ3_9PSEU</name>
<keyword evidence="4 5" id="KW-0472">Membrane</keyword>
<dbReference type="InterPro" id="IPR036259">
    <property type="entry name" value="MFS_trans_sf"/>
</dbReference>
<reference evidence="7 8" key="1">
    <citation type="journal article" date="2019" name="Int. J. Syst. Evol. Microbiol.">
        <title>The Global Catalogue of Microorganisms (GCM) 10K type strain sequencing project: providing services to taxonomists for standard genome sequencing and annotation.</title>
        <authorList>
            <consortium name="The Broad Institute Genomics Platform"/>
            <consortium name="The Broad Institute Genome Sequencing Center for Infectious Disease"/>
            <person name="Wu L."/>
            <person name="Ma J."/>
        </authorList>
    </citation>
    <scope>NUCLEOTIDE SEQUENCE [LARGE SCALE GENOMIC DNA]</scope>
    <source>
        <strain evidence="7 8">JCM 9383</strain>
    </source>
</reference>